<protein>
    <submittedName>
        <fullName evidence="2">RRM domain-containing protein</fullName>
    </submittedName>
</protein>
<evidence type="ECO:0000313" key="1">
    <source>
        <dbReference type="Proteomes" id="UP000095286"/>
    </source>
</evidence>
<name>A0AC35UGS4_9BILA</name>
<dbReference type="WBParaSite" id="RSKR_0001140200.1">
    <property type="protein sequence ID" value="RSKR_0001140200.1"/>
    <property type="gene ID" value="RSKR_0001140200"/>
</dbReference>
<organism evidence="1 2">
    <name type="scientific">Rhabditophanes sp. KR3021</name>
    <dbReference type="NCBI Taxonomy" id="114890"/>
    <lineage>
        <taxon>Eukaryota</taxon>
        <taxon>Metazoa</taxon>
        <taxon>Ecdysozoa</taxon>
        <taxon>Nematoda</taxon>
        <taxon>Chromadorea</taxon>
        <taxon>Rhabditida</taxon>
        <taxon>Tylenchina</taxon>
        <taxon>Panagrolaimomorpha</taxon>
        <taxon>Strongyloidoidea</taxon>
        <taxon>Alloionematidae</taxon>
        <taxon>Rhabditophanes</taxon>
    </lineage>
</organism>
<proteinExistence type="predicted"/>
<evidence type="ECO:0000313" key="2">
    <source>
        <dbReference type="WBParaSite" id="RSKR_0001140200.1"/>
    </source>
</evidence>
<reference evidence="2" key="1">
    <citation type="submission" date="2016-11" db="UniProtKB">
        <authorList>
            <consortium name="WormBaseParasite"/>
        </authorList>
    </citation>
    <scope>IDENTIFICATION</scope>
    <source>
        <strain evidence="2">KR3021</strain>
    </source>
</reference>
<sequence length="393" mass="44985">MRGLPFTATEQDIRLFFYGLEIVEIVLATNCGKQNGEGIVIFRNKDDLTAAYVELFRSDSQEYESMKVDDNNVEKGMMKRRHRDADPYYPNKKTQRDSNVQDYANMAPTYQENGYFFNSDAVNYRKHINLPTNNYGSFYNTSSFKSNEYSAKMPQYSSSSIAFGGQELHETKPHHAFNKGIDMNAGSEDSYYSKQEEQALSLNQIQMRGIPFKITFPDIEQFFSPLSLSNVKLGYLEGSTRLSGDAIVSFHTVNDAIKALDKDKQTISSRYIELFNSKNAKLGKRTIYKYIHGQDSSESTANLPDIDDNHRQQNASTHPVPSRFGDNEGNAKPMRDNEPYLPQSVSYGNSYHQHGDHDSRTRSSGFFTNTTYKQMHIKQEGPSEYFRSQSKFF</sequence>
<dbReference type="Proteomes" id="UP000095286">
    <property type="component" value="Unplaced"/>
</dbReference>
<accession>A0AC35UGS4</accession>